<dbReference type="GO" id="GO:0016747">
    <property type="term" value="F:acyltransferase activity, transferring groups other than amino-acyl groups"/>
    <property type="evidence" value="ECO:0007669"/>
    <property type="project" value="InterPro"/>
</dbReference>
<sequence>MLAHLLALTPADRYLRFGYCATDAQVTRYVERLDFEQDQLFGIFNRQLELVAMAHLAYLPQGTGGARMAEFGVSVLGQARGGGLGSRLFDHAVLHARNRNIDTLIIHALTENTAMLRIAHNAGARVLRQGPDAEALLQLPPYTVASQIEELLEDRAAEVDYHFKRQVRRVDTLWGRVTGLRAD</sequence>
<dbReference type="Proteomes" id="UP000199729">
    <property type="component" value="Chromosome"/>
</dbReference>
<proteinExistence type="predicted"/>
<dbReference type="EMBL" id="CP022423">
    <property type="protein sequence ID" value="ASM77184.1"/>
    <property type="molecule type" value="Genomic_DNA"/>
</dbReference>
<dbReference type="KEGG" id="vff:VITFI_CDS1406"/>
<feature type="domain" description="N-acetyltransferase" evidence="1">
    <location>
        <begin position="3"/>
        <end position="142"/>
    </location>
</feature>
<dbReference type="Gene3D" id="3.40.630.30">
    <property type="match status" value="1"/>
</dbReference>
<keyword evidence="3" id="KW-1185">Reference proteome</keyword>
<dbReference type="SUPFAM" id="SSF55729">
    <property type="entry name" value="Acyl-CoA N-acyltransferases (Nat)"/>
    <property type="match status" value="1"/>
</dbReference>
<dbReference type="AlphaFoldDB" id="A0A221KDR3"/>
<gene>
    <name evidence="2" type="ORF">VITFI_CDS1406</name>
</gene>
<dbReference type="InterPro" id="IPR000182">
    <property type="entry name" value="GNAT_dom"/>
</dbReference>
<organism evidence="2 3">
    <name type="scientific">Vitreoscilla filiformis</name>
    <dbReference type="NCBI Taxonomy" id="63"/>
    <lineage>
        <taxon>Bacteria</taxon>
        <taxon>Pseudomonadati</taxon>
        <taxon>Pseudomonadota</taxon>
        <taxon>Betaproteobacteria</taxon>
        <taxon>Neisseriales</taxon>
        <taxon>Neisseriaceae</taxon>
        <taxon>Vitreoscilla</taxon>
    </lineage>
</organism>
<protein>
    <submittedName>
        <fullName evidence="2">GCN5 family acetyltransferase</fullName>
    </submittedName>
</protein>
<keyword evidence="2" id="KW-0808">Transferase</keyword>
<evidence type="ECO:0000313" key="2">
    <source>
        <dbReference type="EMBL" id="ASM77184.1"/>
    </source>
</evidence>
<accession>A0A221KDR3</accession>
<evidence type="ECO:0000259" key="1">
    <source>
        <dbReference type="PROSITE" id="PS51186"/>
    </source>
</evidence>
<dbReference type="Pfam" id="PF00583">
    <property type="entry name" value="Acetyltransf_1"/>
    <property type="match status" value="1"/>
</dbReference>
<dbReference type="InterPro" id="IPR016181">
    <property type="entry name" value="Acyl_CoA_acyltransferase"/>
</dbReference>
<name>A0A221KDR3_VITFI</name>
<reference evidence="2 3" key="1">
    <citation type="submission" date="2017-07" db="EMBL/GenBank/DDBJ databases">
        <title>Complete Genome Sequence of the cosmetic ferment Vitreoscilla filiformis (ATCC15551).</title>
        <authorList>
            <person name="Contreras S."/>
            <person name="Sagory-Zalkind P."/>
            <person name="Blanquart H."/>
            <person name="Iltis A."/>
            <person name="Morand S.C."/>
        </authorList>
    </citation>
    <scope>NUCLEOTIDE SEQUENCE [LARGE SCALE GENOMIC DNA]</scope>
    <source>
        <strain evidence="2 3">ATCC 15551</strain>
    </source>
</reference>
<dbReference type="CDD" id="cd04301">
    <property type="entry name" value="NAT_SF"/>
    <property type="match status" value="1"/>
</dbReference>
<evidence type="ECO:0000313" key="3">
    <source>
        <dbReference type="Proteomes" id="UP000199729"/>
    </source>
</evidence>
<dbReference type="PROSITE" id="PS51186">
    <property type="entry name" value="GNAT"/>
    <property type="match status" value="1"/>
</dbReference>